<feature type="transmembrane region" description="Helical" evidence="1">
    <location>
        <begin position="86"/>
        <end position="103"/>
    </location>
</feature>
<name>A0A1F6MCW9_9BACT</name>
<feature type="transmembrane region" description="Helical" evidence="1">
    <location>
        <begin position="32"/>
        <end position="51"/>
    </location>
</feature>
<organism evidence="2 3">
    <name type="scientific">Candidatus Magasanikbacteria bacterium RIFCSPHIGHO2_01_FULL_47_8</name>
    <dbReference type="NCBI Taxonomy" id="1798673"/>
    <lineage>
        <taxon>Bacteria</taxon>
        <taxon>Candidatus Magasanikiibacteriota</taxon>
    </lineage>
</organism>
<dbReference type="Proteomes" id="UP000177953">
    <property type="component" value="Unassembled WGS sequence"/>
</dbReference>
<dbReference type="AlphaFoldDB" id="A0A1F6MCW9"/>
<dbReference type="InterPro" id="IPR037185">
    <property type="entry name" value="EmrE-like"/>
</dbReference>
<reference evidence="2 3" key="1">
    <citation type="journal article" date="2016" name="Nat. Commun.">
        <title>Thousands of microbial genomes shed light on interconnected biogeochemical processes in an aquifer system.</title>
        <authorList>
            <person name="Anantharaman K."/>
            <person name="Brown C.T."/>
            <person name="Hug L.A."/>
            <person name="Sharon I."/>
            <person name="Castelle C.J."/>
            <person name="Probst A.J."/>
            <person name="Thomas B.C."/>
            <person name="Singh A."/>
            <person name="Wilkins M.J."/>
            <person name="Karaoz U."/>
            <person name="Brodie E.L."/>
            <person name="Williams K.H."/>
            <person name="Hubbard S.S."/>
            <person name="Banfield J.F."/>
        </authorList>
    </citation>
    <scope>NUCLEOTIDE SEQUENCE [LARGE SCALE GENOMIC DNA]</scope>
</reference>
<evidence type="ECO:0008006" key="4">
    <source>
        <dbReference type="Google" id="ProtNLM"/>
    </source>
</evidence>
<comment type="caution">
    <text evidence="2">The sequence shown here is derived from an EMBL/GenBank/DDBJ whole genome shotgun (WGS) entry which is preliminary data.</text>
</comment>
<protein>
    <recommendedName>
        <fullName evidence="4">EamA domain-containing protein</fullName>
    </recommendedName>
</protein>
<dbReference type="SUPFAM" id="SSF103481">
    <property type="entry name" value="Multidrug resistance efflux transporter EmrE"/>
    <property type="match status" value="1"/>
</dbReference>
<evidence type="ECO:0000313" key="3">
    <source>
        <dbReference type="Proteomes" id="UP000177953"/>
    </source>
</evidence>
<keyword evidence="1" id="KW-1133">Transmembrane helix</keyword>
<feature type="transmembrane region" description="Helical" evidence="1">
    <location>
        <begin position="58"/>
        <end position="80"/>
    </location>
</feature>
<sequence>MMLLVIILLSAVGVTADYFFKLAGNKPAVDVKFFIIGTAIYTLTAFGWFYVIRNMKLASLGAIYATTISLMLVIMGIVLFKERLSVGEIIGILLSLVSLWLLTRFA</sequence>
<evidence type="ECO:0000256" key="1">
    <source>
        <dbReference type="SAM" id="Phobius"/>
    </source>
</evidence>
<gene>
    <name evidence="2" type="ORF">A2754_00840</name>
</gene>
<proteinExistence type="predicted"/>
<evidence type="ECO:0000313" key="2">
    <source>
        <dbReference type="EMBL" id="OGH69469.1"/>
    </source>
</evidence>
<accession>A0A1F6MCW9</accession>
<keyword evidence="1" id="KW-0812">Transmembrane</keyword>
<keyword evidence="1" id="KW-0472">Membrane</keyword>
<dbReference type="Gene3D" id="1.10.3730.20">
    <property type="match status" value="1"/>
</dbReference>
<dbReference type="EMBL" id="MFPU01000038">
    <property type="protein sequence ID" value="OGH69469.1"/>
    <property type="molecule type" value="Genomic_DNA"/>
</dbReference>